<dbReference type="CDD" id="cd03709">
    <property type="entry name" value="lepA_C"/>
    <property type="match status" value="1"/>
</dbReference>
<gene>
    <name evidence="8 10" type="primary">lepA</name>
    <name evidence="10" type="ORF">R2Q92_10425</name>
</gene>
<dbReference type="CDD" id="cd01890">
    <property type="entry name" value="LepA"/>
    <property type="match status" value="1"/>
</dbReference>
<dbReference type="InterPro" id="IPR035647">
    <property type="entry name" value="EFG_III/V"/>
</dbReference>
<keyword evidence="2 8" id="KW-1003">Cell membrane</keyword>
<dbReference type="PROSITE" id="PS00301">
    <property type="entry name" value="G_TR_1"/>
    <property type="match status" value="1"/>
</dbReference>
<keyword evidence="4 8" id="KW-0378">Hydrolase</keyword>
<dbReference type="SUPFAM" id="SSF52540">
    <property type="entry name" value="P-loop containing nucleoside triphosphate hydrolases"/>
    <property type="match status" value="1"/>
</dbReference>
<feature type="binding site" evidence="8">
    <location>
        <begin position="150"/>
        <end position="153"/>
    </location>
    <ligand>
        <name>GTP</name>
        <dbReference type="ChEBI" id="CHEBI:37565"/>
    </ligand>
</feature>
<dbReference type="InterPro" id="IPR013842">
    <property type="entry name" value="LepA_CTD"/>
</dbReference>
<evidence type="ECO:0000256" key="7">
    <source>
        <dbReference type="ARBA" id="ARBA00023136"/>
    </source>
</evidence>
<dbReference type="Pfam" id="PF00679">
    <property type="entry name" value="EFG_C"/>
    <property type="match status" value="1"/>
</dbReference>
<dbReference type="InterPro" id="IPR006297">
    <property type="entry name" value="EF-4"/>
</dbReference>
<evidence type="ECO:0000256" key="6">
    <source>
        <dbReference type="ARBA" id="ARBA00023134"/>
    </source>
</evidence>
<dbReference type="Gene3D" id="3.30.70.870">
    <property type="entry name" value="Elongation Factor G (Translational Gtpase), domain 3"/>
    <property type="match status" value="1"/>
</dbReference>
<dbReference type="Gene3D" id="2.40.30.10">
    <property type="entry name" value="Translation factors"/>
    <property type="match status" value="1"/>
</dbReference>
<dbReference type="InterPro" id="IPR004161">
    <property type="entry name" value="EFTu-like_2"/>
</dbReference>
<keyword evidence="10" id="KW-0251">Elongation factor</keyword>
<dbReference type="SMART" id="SM00838">
    <property type="entry name" value="EFG_C"/>
    <property type="match status" value="1"/>
</dbReference>
<dbReference type="Proteomes" id="UP001291912">
    <property type="component" value="Unassembled WGS sequence"/>
</dbReference>
<dbReference type="GO" id="GO:0003746">
    <property type="term" value="F:translation elongation factor activity"/>
    <property type="evidence" value="ECO:0007669"/>
    <property type="project" value="UniProtKB-KW"/>
</dbReference>
<dbReference type="HAMAP" id="MF_00071">
    <property type="entry name" value="LepA"/>
    <property type="match status" value="1"/>
</dbReference>
<dbReference type="Pfam" id="PF03144">
    <property type="entry name" value="GTP_EFTU_D2"/>
    <property type="match status" value="1"/>
</dbReference>
<accession>A0ABU5N8E6</accession>
<dbReference type="PANTHER" id="PTHR43512">
    <property type="entry name" value="TRANSLATION FACTOR GUF1-RELATED"/>
    <property type="match status" value="1"/>
</dbReference>
<evidence type="ECO:0000256" key="5">
    <source>
        <dbReference type="ARBA" id="ARBA00022917"/>
    </source>
</evidence>
<organism evidence="10 11">
    <name type="scientific">Microbacterium aquimaris</name>
    <dbReference type="NCBI Taxonomy" id="459816"/>
    <lineage>
        <taxon>Bacteria</taxon>
        <taxon>Bacillati</taxon>
        <taxon>Actinomycetota</taxon>
        <taxon>Actinomycetes</taxon>
        <taxon>Micrococcales</taxon>
        <taxon>Microbacteriaceae</taxon>
        <taxon>Microbacterium</taxon>
    </lineage>
</organism>
<dbReference type="Pfam" id="PF14492">
    <property type="entry name" value="EFG_III"/>
    <property type="match status" value="1"/>
</dbReference>
<dbReference type="InterPro" id="IPR035654">
    <property type="entry name" value="LepA_IV"/>
</dbReference>
<evidence type="ECO:0000313" key="11">
    <source>
        <dbReference type="Proteomes" id="UP001291912"/>
    </source>
</evidence>
<dbReference type="GO" id="GO:0016787">
    <property type="term" value="F:hydrolase activity"/>
    <property type="evidence" value="ECO:0007669"/>
    <property type="project" value="UniProtKB-KW"/>
</dbReference>
<feature type="domain" description="Tr-type G" evidence="9">
    <location>
        <begin position="17"/>
        <end position="203"/>
    </location>
</feature>
<dbReference type="NCBIfam" id="TIGR00231">
    <property type="entry name" value="small_GTP"/>
    <property type="match status" value="1"/>
</dbReference>
<dbReference type="PRINTS" id="PR00315">
    <property type="entry name" value="ELONGATNFCT"/>
</dbReference>
<protein>
    <recommendedName>
        <fullName evidence="8">Elongation factor 4</fullName>
        <shortName evidence="8">EF-4</shortName>
        <ecNumber evidence="8">3.6.5.n1</ecNumber>
    </recommendedName>
    <alternativeName>
        <fullName evidence="8">Ribosomal back-translocase LepA</fullName>
    </alternativeName>
</protein>
<reference evidence="10 11" key="1">
    <citation type="submission" date="2023-10" db="EMBL/GenBank/DDBJ databases">
        <title>Microbacterium xanthum sp. nov., isolated from seaweed.</title>
        <authorList>
            <person name="Lee S.D."/>
        </authorList>
    </citation>
    <scope>NUCLEOTIDE SEQUENCE [LARGE SCALE GENOMIC DNA]</scope>
    <source>
        <strain evidence="10 11">KCTC 19124</strain>
    </source>
</reference>
<comment type="caution">
    <text evidence="10">The sequence shown here is derived from an EMBL/GenBank/DDBJ whole genome shotgun (WGS) entry which is preliminary data.</text>
</comment>
<dbReference type="InterPro" id="IPR038363">
    <property type="entry name" value="LepA_C_sf"/>
</dbReference>
<comment type="subcellular location">
    <subcellularLocation>
        <location evidence="8">Cell membrane</location>
        <topology evidence="8">Peripheral membrane protein</topology>
        <orientation evidence="8">Cytoplasmic side</orientation>
    </subcellularLocation>
</comment>
<dbReference type="EC" id="3.6.5.n1" evidence="8"/>
<keyword evidence="5 8" id="KW-0648">Protein biosynthesis</keyword>
<dbReference type="InterPro" id="IPR027417">
    <property type="entry name" value="P-loop_NTPase"/>
</dbReference>
<keyword evidence="6 8" id="KW-0342">GTP-binding</keyword>
<sequence>MSPRALTPLQPSATPPESIRNFCIIAHIDHGKSTLADRMLQITGVVADRDMRAQYLDRMDIERERGITIKSQAVRMPWAVTDEAGVEHTFALNMIDTPGHVDFTYEVSRSLAACEGAILLVDAAQGIEAQTLANLYLALENDLQIIPVLNKIDLPAADPDKFAAELAGLIGGEPEDVLRVSGKTGMGVEALLDRLVETIPAPVGDADAPARAMIFDSVYDAYRGVVTYVRMVDGKLEPRQRIQMMSTRATHELLEIGVSSPEPIPTKGLGVGEVGYLITGVKDVRQSKVGDTITDQRKPAADPLPGYTDPKPMVFSGIYPIDGSDYADLREALDKLKLSDASLQYEPETSVALGFGFRCGFLGLLHLEIITERLTREFGLDLITTAPSVTYDVVTDTGETVSVTNPSEYPDGRVAEVSEPVVKVGILLPKDYVGTVMELCQARRGSLLGMDYLSEDRVELRYNMPLGEIVFDFFDHLKSKTQGYASLDYEPAGSQTADLVKVDILLQGEKVDAFSSIVHREKAYSYGTMMTERLRKLIPRQQFEVPIQAAIGARIIARENIRAIRKDVLAKCYGGDISRKRKLLEKQKEGKKRMKMVGRVEVPQEAFIAALSGDVEAKK</sequence>
<name>A0ABU5N8E6_9MICO</name>
<keyword evidence="7 8" id="KW-0472">Membrane</keyword>
<evidence type="ECO:0000256" key="3">
    <source>
        <dbReference type="ARBA" id="ARBA00022741"/>
    </source>
</evidence>
<evidence type="ECO:0000256" key="2">
    <source>
        <dbReference type="ARBA" id="ARBA00022475"/>
    </source>
</evidence>
<feature type="binding site" evidence="8">
    <location>
        <begin position="29"/>
        <end position="34"/>
    </location>
    <ligand>
        <name>GTP</name>
        <dbReference type="ChEBI" id="CHEBI:37565"/>
    </ligand>
</feature>
<keyword evidence="3 8" id="KW-0547">Nucleotide-binding</keyword>
<keyword evidence="11" id="KW-1185">Reference proteome</keyword>
<comment type="similarity">
    <text evidence="1 8">Belongs to the TRAFAC class translation factor GTPase superfamily. Classic translation factor GTPase family. LepA subfamily.</text>
</comment>
<dbReference type="InterPro" id="IPR000640">
    <property type="entry name" value="EFG_V-like"/>
</dbReference>
<dbReference type="InterPro" id="IPR009000">
    <property type="entry name" value="Transl_B-barrel_sf"/>
</dbReference>
<dbReference type="InterPro" id="IPR000795">
    <property type="entry name" value="T_Tr_GTP-bd_dom"/>
</dbReference>
<dbReference type="PANTHER" id="PTHR43512:SF4">
    <property type="entry name" value="TRANSLATION FACTOR GUF1 HOMOLOG, CHLOROPLASTIC"/>
    <property type="match status" value="1"/>
</dbReference>
<comment type="catalytic activity">
    <reaction evidence="8">
        <text>GTP + H2O = GDP + phosphate + H(+)</text>
        <dbReference type="Rhea" id="RHEA:19669"/>
        <dbReference type="ChEBI" id="CHEBI:15377"/>
        <dbReference type="ChEBI" id="CHEBI:15378"/>
        <dbReference type="ChEBI" id="CHEBI:37565"/>
        <dbReference type="ChEBI" id="CHEBI:43474"/>
        <dbReference type="ChEBI" id="CHEBI:58189"/>
        <dbReference type="EC" id="3.6.5.n1"/>
    </reaction>
</comment>
<dbReference type="InterPro" id="IPR005225">
    <property type="entry name" value="Small_GTP-bd"/>
</dbReference>
<dbReference type="Gene3D" id="3.30.70.2570">
    <property type="entry name" value="Elongation factor 4, C-terminal domain"/>
    <property type="match status" value="1"/>
</dbReference>
<dbReference type="PROSITE" id="PS51722">
    <property type="entry name" value="G_TR_2"/>
    <property type="match status" value="1"/>
</dbReference>
<dbReference type="Gene3D" id="3.30.70.240">
    <property type="match status" value="1"/>
</dbReference>
<dbReference type="CDD" id="cd03699">
    <property type="entry name" value="EF4_II"/>
    <property type="match status" value="1"/>
</dbReference>
<evidence type="ECO:0000256" key="8">
    <source>
        <dbReference type="HAMAP-Rule" id="MF_00071"/>
    </source>
</evidence>
<evidence type="ECO:0000256" key="1">
    <source>
        <dbReference type="ARBA" id="ARBA00005454"/>
    </source>
</evidence>
<dbReference type="CDD" id="cd16260">
    <property type="entry name" value="EF4_III"/>
    <property type="match status" value="1"/>
</dbReference>
<dbReference type="Pfam" id="PF06421">
    <property type="entry name" value="LepA_C"/>
    <property type="match status" value="1"/>
</dbReference>
<dbReference type="RefSeq" id="WP_194424722.1">
    <property type="nucleotide sequence ID" value="NZ_BAAAPT010000002.1"/>
</dbReference>
<dbReference type="SUPFAM" id="SSF50447">
    <property type="entry name" value="Translation proteins"/>
    <property type="match status" value="1"/>
</dbReference>
<dbReference type="NCBIfam" id="TIGR01393">
    <property type="entry name" value="lepA"/>
    <property type="match status" value="1"/>
</dbReference>
<evidence type="ECO:0000256" key="4">
    <source>
        <dbReference type="ARBA" id="ARBA00022801"/>
    </source>
</evidence>
<proteinExistence type="inferred from homology"/>
<dbReference type="InterPro" id="IPR041095">
    <property type="entry name" value="EFG_II"/>
</dbReference>
<evidence type="ECO:0000313" key="10">
    <source>
        <dbReference type="EMBL" id="MDZ8162252.1"/>
    </source>
</evidence>
<dbReference type="SUPFAM" id="SSF54980">
    <property type="entry name" value="EF-G C-terminal domain-like"/>
    <property type="match status" value="2"/>
</dbReference>
<dbReference type="Gene3D" id="3.40.50.300">
    <property type="entry name" value="P-loop containing nucleotide triphosphate hydrolases"/>
    <property type="match status" value="1"/>
</dbReference>
<dbReference type="EMBL" id="JAWJYN010000002">
    <property type="protein sequence ID" value="MDZ8162252.1"/>
    <property type="molecule type" value="Genomic_DNA"/>
</dbReference>
<evidence type="ECO:0000259" key="9">
    <source>
        <dbReference type="PROSITE" id="PS51722"/>
    </source>
</evidence>
<comment type="function">
    <text evidence="8">Required for accurate and efficient protein synthesis under certain stress conditions. May act as a fidelity factor of the translation reaction, by catalyzing a one-codon backward translocation of tRNAs on improperly translocated ribosomes. Back-translocation proceeds from a post-translocation (POST) complex to a pre-translocation (PRE) complex, thus giving elongation factor G a second chance to translocate the tRNAs correctly. Binds to ribosomes in a GTP-dependent manner.</text>
</comment>
<dbReference type="InterPro" id="IPR031157">
    <property type="entry name" value="G_TR_CS"/>
</dbReference>
<dbReference type="Pfam" id="PF00009">
    <property type="entry name" value="GTP_EFTU"/>
    <property type="match status" value="1"/>
</dbReference>